<evidence type="ECO:0000313" key="4">
    <source>
        <dbReference type="Proteomes" id="UP000289738"/>
    </source>
</evidence>
<keyword evidence="4" id="KW-1185">Reference proteome</keyword>
<keyword evidence="1" id="KW-1133">Transmembrane helix</keyword>
<reference evidence="3 4" key="1">
    <citation type="submission" date="2019-01" db="EMBL/GenBank/DDBJ databases">
        <title>Sequencing of cultivated peanut Arachis hypogaea provides insights into genome evolution and oil improvement.</title>
        <authorList>
            <person name="Chen X."/>
        </authorList>
    </citation>
    <scope>NUCLEOTIDE SEQUENCE [LARGE SCALE GENOMIC DNA]</scope>
    <source>
        <strain evidence="4">cv. Fuhuasheng</strain>
        <tissue evidence="3">Leaves</tissue>
    </source>
</reference>
<accession>A0A445B7J9</accession>
<gene>
    <name evidence="3" type="ORF">Ahy_A10g049616</name>
</gene>
<dbReference type="AlphaFoldDB" id="A0A445B7J9"/>
<keyword evidence="1" id="KW-0472">Membrane</keyword>
<protein>
    <recommendedName>
        <fullName evidence="5">Nodulin-like domain-containing protein</fullName>
    </recommendedName>
</protein>
<dbReference type="Proteomes" id="UP000289738">
    <property type="component" value="Chromosome A10"/>
</dbReference>
<evidence type="ECO:0000313" key="3">
    <source>
        <dbReference type="EMBL" id="RYR34644.1"/>
    </source>
</evidence>
<dbReference type="EMBL" id="SDMP01000010">
    <property type="protein sequence ID" value="RYR34644.1"/>
    <property type="molecule type" value="Genomic_DNA"/>
</dbReference>
<keyword evidence="1" id="KW-0812">Transmembrane</keyword>
<feature type="chain" id="PRO_5019553177" description="Nodulin-like domain-containing protein" evidence="2">
    <location>
        <begin position="17"/>
        <end position="133"/>
    </location>
</feature>
<proteinExistence type="predicted"/>
<dbReference type="STRING" id="3818.A0A445B7J9"/>
<evidence type="ECO:0008006" key="5">
    <source>
        <dbReference type="Google" id="ProtNLM"/>
    </source>
</evidence>
<feature type="signal peptide" evidence="2">
    <location>
        <begin position="1"/>
        <end position="16"/>
    </location>
</feature>
<sequence>MVAINFLCAIVYYGLSLNMVNLDTNLYMNVVLNAVAEMPAYGIMALVGQVWEEAVVNRNNVVQCYSHGGEECHTTQAGQMGAILSQVVVVLGRLPFVVFAVCGIMGGMFAFYLPKTLNQPLYDTFFRLEAGLV</sequence>
<feature type="transmembrane region" description="Helical" evidence="1">
    <location>
        <begin position="94"/>
        <end position="113"/>
    </location>
</feature>
<evidence type="ECO:0000256" key="2">
    <source>
        <dbReference type="SAM" id="SignalP"/>
    </source>
</evidence>
<name>A0A445B7J9_ARAHY</name>
<organism evidence="3 4">
    <name type="scientific">Arachis hypogaea</name>
    <name type="common">Peanut</name>
    <dbReference type="NCBI Taxonomy" id="3818"/>
    <lineage>
        <taxon>Eukaryota</taxon>
        <taxon>Viridiplantae</taxon>
        <taxon>Streptophyta</taxon>
        <taxon>Embryophyta</taxon>
        <taxon>Tracheophyta</taxon>
        <taxon>Spermatophyta</taxon>
        <taxon>Magnoliopsida</taxon>
        <taxon>eudicotyledons</taxon>
        <taxon>Gunneridae</taxon>
        <taxon>Pentapetalae</taxon>
        <taxon>rosids</taxon>
        <taxon>fabids</taxon>
        <taxon>Fabales</taxon>
        <taxon>Fabaceae</taxon>
        <taxon>Papilionoideae</taxon>
        <taxon>50 kb inversion clade</taxon>
        <taxon>dalbergioids sensu lato</taxon>
        <taxon>Dalbergieae</taxon>
        <taxon>Pterocarpus clade</taxon>
        <taxon>Arachis</taxon>
    </lineage>
</organism>
<evidence type="ECO:0000256" key="1">
    <source>
        <dbReference type="SAM" id="Phobius"/>
    </source>
</evidence>
<comment type="caution">
    <text evidence="3">The sequence shown here is derived from an EMBL/GenBank/DDBJ whole genome shotgun (WGS) entry which is preliminary data.</text>
</comment>
<keyword evidence="2" id="KW-0732">Signal</keyword>